<dbReference type="EMBL" id="CABITT030000003">
    <property type="protein sequence ID" value="VVA99371.1"/>
    <property type="molecule type" value="Genomic_DNA"/>
</dbReference>
<dbReference type="AlphaFoldDB" id="A0A565BDI0"/>
<keyword evidence="2" id="KW-1185">Reference proteome</keyword>
<evidence type="ECO:0000313" key="1">
    <source>
        <dbReference type="EMBL" id="VVA99371.1"/>
    </source>
</evidence>
<evidence type="ECO:0008006" key="3">
    <source>
        <dbReference type="Google" id="ProtNLM"/>
    </source>
</evidence>
<sequence length="268" mass="30693">MPSTAVIIYWFSSLKKSALRLIHNNNLKLLHISCSPINRIEVSAAVLDIFSVGYFITKDNFFLTAPRLLQCSKNYWTEAGNIPNMNYNISYNAKEQDNMGYSYVVSEHTNYLLRFISLAVSVDLMNPKEVYMLQQVFIAWNGEIKDLEIFFKVHSFYASILVSMAMYGVPKEEGESSISGEQKKKWQKENSFFSSNFRIKVVRMYNFSGSNKEELALASLLVTEGRVRKNLMIETSSLPAKKKLEIEATVAKLKQLPKGNKRLSIECF</sequence>
<gene>
    <name evidence="1" type="ORF">ANE_LOCUS9816</name>
</gene>
<name>A0A565BDI0_9BRAS</name>
<protein>
    <recommendedName>
        <fullName evidence="3">FBD domain-containing protein</fullName>
    </recommendedName>
</protein>
<accession>A0A565BDI0</accession>
<organism evidence="1 2">
    <name type="scientific">Arabis nemorensis</name>
    <dbReference type="NCBI Taxonomy" id="586526"/>
    <lineage>
        <taxon>Eukaryota</taxon>
        <taxon>Viridiplantae</taxon>
        <taxon>Streptophyta</taxon>
        <taxon>Embryophyta</taxon>
        <taxon>Tracheophyta</taxon>
        <taxon>Spermatophyta</taxon>
        <taxon>Magnoliopsida</taxon>
        <taxon>eudicotyledons</taxon>
        <taxon>Gunneridae</taxon>
        <taxon>Pentapetalae</taxon>
        <taxon>rosids</taxon>
        <taxon>malvids</taxon>
        <taxon>Brassicales</taxon>
        <taxon>Brassicaceae</taxon>
        <taxon>Arabideae</taxon>
        <taxon>Arabis</taxon>
    </lineage>
</organism>
<dbReference type="OrthoDB" id="586691at2759"/>
<proteinExistence type="predicted"/>
<comment type="caution">
    <text evidence="1">The sequence shown here is derived from an EMBL/GenBank/DDBJ whole genome shotgun (WGS) entry which is preliminary data.</text>
</comment>
<evidence type="ECO:0000313" key="2">
    <source>
        <dbReference type="Proteomes" id="UP000489600"/>
    </source>
</evidence>
<dbReference type="Proteomes" id="UP000489600">
    <property type="component" value="Unassembled WGS sequence"/>
</dbReference>
<reference evidence="1" key="1">
    <citation type="submission" date="2019-07" db="EMBL/GenBank/DDBJ databases">
        <authorList>
            <person name="Dittberner H."/>
        </authorList>
    </citation>
    <scope>NUCLEOTIDE SEQUENCE [LARGE SCALE GENOMIC DNA]</scope>
</reference>